<keyword evidence="3" id="KW-0489">Methyltransferase</keyword>
<dbReference type="PANTHER" id="PTHR44068">
    <property type="entry name" value="ZGC:194242"/>
    <property type="match status" value="1"/>
</dbReference>
<dbReference type="RefSeq" id="WP_394849585.1">
    <property type="nucleotide sequence ID" value="NZ_CP089982.1"/>
</dbReference>
<dbReference type="GO" id="GO:0032259">
    <property type="term" value="P:methylation"/>
    <property type="evidence" value="ECO:0007669"/>
    <property type="project" value="UniProtKB-KW"/>
</dbReference>
<keyword evidence="1" id="KW-0808">Transferase</keyword>
<reference evidence="3 4" key="1">
    <citation type="submission" date="2021-12" db="EMBL/GenBank/DDBJ databases">
        <title>Discovery of the Pendulisporaceae a myxobacterial family with distinct sporulation behavior and unique specialized metabolism.</title>
        <authorList>
            <person name="Garcia R."/>
            <person name="Popoff A."/>
            <person name="Bader C.D."/>
            <person name="Loehr J."/>
            <person name="Walesch S."/>
            <person name="Walt C."/>
            <person name="Boldt J."/>
            <person name="Bunk B."/>
            <person name="Haeckl F.J.F.P.J."/>
            <person name="Gunesch A.P."/>
            <person name="Birkelbach J."/>
            <person name="Nuebel U."/>
            <person name="Pietschmann T."/>
            <person name="Bach T."/>
            <person name="Mueller R."/>
        </authorList>
    </citation>
    <scope>NUCLEOTIDE SEQUENCE [LARGE SCALE GENOMIC DNA]</scope>
    <source>
        <strain evidence="3 4">MSr12523</strain>
    </source>
</reference>
<dbReference type="EMBL" id="CP089982">
    <property type="protein sequence ID" value="WXA98957.1"/>
    <property type="molecule type" value="Genomic_DNA"/>
</dbReference>
<dbReference type="Proteomes" id="UP001379533">
    <property type="component" value="Chromosome"/>
</dbReference>
<dbReference type="InterPro" id="IPR029063">
    <property type="entry name" value="SAM-dependent_MTases_sf"/>
</dbReference>
<dbReference type="CDD" id="cd02440">
    <property type="entry name" value="AdoMet_MTases"/>
    <property type="match status" value="1"/>
</dbReference>
<dbReference type="PANTHER" id="PTHR44068:SF11">
    <property type="entry name" value="GERANYL DIPHOSPHATE 2-C-METHYLTRANSFERASE"/>
    <property type="match status" value="1"/>
</dbReference>
<accession>A0ABZ2KJV2</accession>
<evidence type="ECO:0000313" key="3">
    <source>
        <dbReference type="EMBL" id="WXA98957.1"/>
    </source>
</evidence>
<dbReference type="SUPFAM" id="SSF53335">
    <property type="entry name" value="S-adenosyl-L-methionine-dependent methyltransferases"/>
    <property type="match status" value="1"/>
</dbReference>
<dbReference type="InterPro" id="IPR013216">
    <property type="entry name" value="Methyltransf_11"/>
</dbReference>
<feature type="domain" description="Methyltransferase type 11" evidence="2">
    <location>
        <begin position="106"/>
        <end position="200"/>
    </location>
</feature>
<sequence>MGSVLQILKLTTNSSNALSQVNVGGEGMSESESDKIKQNIGASYDFFSSFGSSFWNWGMDQHAVHQKLAREIPNYDQYGSDGCSEQLYFYTFNKIPRVAGQVRKVLEVGSGTGAGLNFISRLEAGSEFVGLDISQKAVARANGTFARPGALSFVHGDAERLPFPDGEFDAVINVESSHNYPNLGKFIAEVARVLRPGGYFSHVDMYSTQRREAMNQCKTQTKDRLVWLEEEDVTDHVKASIRKRLSPNSVFLKRLKANTPRSVRPLVKSGIGAWFVKDRSSIDILSKLLSRRDDRSTNLQAEIRTYAHTLAKKAP</sequence>
<dbReference type="InterPro" id="IPR050447">
    <property type="entry name" value="Erg6_SMT_methyltransf"/>
</dbReference>
<gene>
    <name evidence="3" type="ORF">LZC95_19310</name>
</gene>
<organism evidence="3 4">
    <name type="scientific">Pendulispora brunnea</name>
    <dbReference type="NCBI Taxonomy" id="2905690"/>
    <lineage>
        <taxon>Bacteria</taxon>
        <taxon>Pseudomonadati</taxon>
        <taxon>Myxococcota</taxon>
        <taxon>Myxococcia</taxon>
        <taxon>Myxococcales</taxon>
        <taxon>Sorangiineae</taxon>
        <taxon>Pendulisporaceae</taxon>
        <taxon>Pendulispora</taxon>
    </lineage>
</organism>
<dbReference type="Pfam" id="PF08241">
    <property type="entry name" value="Methyltransf_11"/>
    <property type="match status" value="1"/>
</dbReference>
<evidence type="ECO:0000259" key="2">
    <source>
        <dbReference type="Pfam" id="PF08241"/>
    </source>
</evidence>
<keyword evidence="4" id="KW-1185">Reference proteome</keyword>
<dbReference type="Gene3D" id="3.40.50.150">
    <property type="entry name" value="Vaccinia Virus protein VP39"/>
    <property type="match status" value="1"/>
</dbReference>
<evidence type="ECO:0000256" key="1">
    <source>
        <dbReference type="ARBA" id="ARBA00022679"/>
    </source>
</evidence>
<protein>
    <submittedName>
        <fullName evidence="3">Methyltransferase domain-containing protein</fullName>
    </submittedName>
</protein>
<proteinExistence type="predicted"/>
<dbReference type="GO" id="GO:0008168">
    <property type="term" value="F:methyltransferase activity"/>
    <property type="evidence" value="ECO:0007669"/>
    <property type="project" value="UniProtKB-KW"/>
</dbReference>
<name>A0ABZ2KJV2_9BACT</name>
<evidence type="ECO:0000313" key="4">
    <source>
        <dbReference type="Proteomes" id="UP001379533"/>
    </source>
</evidence>